<protein>
    <recommendedName>
        <fullName evidence="2">YdbS-like PH domain-containing protein</fullName>
    </recommendedName>
</protein>
<feature type="transmembrane region" description="Helical" evidence="1">
    <location>
        <begin position="38"/>
        <end position="58"/>
    </location>
</feature>
<dbReference type="HOGENOM" id="CLU_024617_4_2_11"/>
<dbReference type="EMBL" id="AGZR01000003">
    <property type="protein sequence ID" value="EPD33881.1"/>
    <property type="molecule type" value="Genomic_DNA"/>
</dbReference>
<feature type="transmembrane region" description="Helical" evidence="1">
    <location>
        <begin position="78"/>
        <end position="102"/>
    </location>
</feature>
<dbReference type="PANTHER" id="PTHR34473:SF2">
    <property type="entry name" value="UPF0699 TRANSMEMBRANE PROTEIN YDBT"/>
    <property type="match status" value="1"/>
</dbReference>
<evidence type="ECO:0000256" key="1">
    <source>
        <dbReference type="SAM" id="Phobius"/>
    </source>
</evidence>
<proteinExistence type="predicted"/>
<name>S2W3Z6_9ACTN</name>
<keyword evidence="1" id="KW-1133">Transmembrane helix</keyword>
<dbReference type="Proteomes" id="UP000014417">
    <property type="component" value="Unassembled WGS sequence"/>
</dbReference>
<feature type="domain" description="YdbS-like PH" evidence="2">
    <location>
        <begin position="100"/>
        <end position="177"/>
    </location>
</feature>
<keyword evidence="4" id="KW-1185">Reference proteome</keyword>
<accession>S2W3Z6</accession>
<keyword evidence="1" id="KW-0812">Transmembrane</keyword>
<dbReference type="OrthoDB" id="3190163at2"/>
<dbReference type="RefSeq" id="WP_016455153.1">
    <property type="nucleotide sequence ID" value="NZ_KE150269.1"/>
</dbReference>
<keyword evidence="1" id="KW-0472">Membrane</keyword>
<evidence type="ECO:0000313" key="4">
    <source>
        <dbReference type="Proteomes" id="UP000014417"/>
    </source>
</evidence>
<dbReference type="InterPro" id="IPR005182">
    <property type="entry name" value="YdbS-like_PH"/>
</dbReference>
<dbReference type="PANTHER" id="PTHR34473">
    <property type="entry name" value="UPF0699 TRANSMEMBRANE PROTEIN YDBS"/>
    <property type="match status" value="1"/>
</dbReference>
<feature type="transmembrane region" description="Helical" evidence="1">
    <location>
        <begin position="267"/>
        <end position="285"/>
    </location>
</feature>
<reference evidence="3 4" key="1">
    <citation type="submission" date="2013-04" db="EMBL/GenBank/DDBJ databases">
        <title>The Genome Sequence of Propionimicrobium lymphophilum ACS-093-V-SCH5.</title>
        <authorList>
            <consortium name="The Broad Institute Genomics Platform"/>
            <person name="Earl A."/>
            <person name="Ward D."/>
            <person name="Feldgarden M."/>
            <person name="Gevers D."/>
            <person name="Saerens B."/>
            <person name="Vaneechoutte M."/>
            <person name="Walker B."/>
            <person name="Young S."/>
            <person name="Zeng Q."/>
            <person name="Gargeya S."/>
            <person name="Fitzgerald M."/>
            <person name="Haas B."/>
            <person name="Abouelleil A."/>
            <person name="Allen A.W."/>
            <person name="Alvarado L."/>
            <person name="Arachchi H.M."/>
            <person name="Berlin A.M."/>
            <person name="Chapman S.B."/>
            <person name="Gainer-Dewar J."/>
            <person name="Goldberg J."/>
            <person name="Griggs A."/>
            <person name="Gujja S."/>
            <person name="Hansen M."/>
            <person name="Howarth C."/>
            <person name="Imamovic A."/>
            <person name="Ireland A."/>
            <person name="Larimer J."/>
            <person name="McCowan C."/>
            <person name="Murphy C."/>
            <person name="Pearson M."/>
            <person name="Poon T.W."/>
            <person name="Priest M."/>
            <person name="Roberts A."/>
            <person name="Saif S."/>
            <person name="Shea T."/>
            <person name="Sisk P."/>
            <person name="Sykes S."/>
            <person name="Wortman J."/>
            <person name="Nusbaum C."/>
            <person name="Birren B."/>
        </authorList>
    </citation>
    <scope>NUCLEOTIDE SEQUENCE [LARGE SCALE GENOMIC DNA]</scope>
    <source>
        <strain evidence="3 4">ACS-093-V-SCH5</strain>
    </source>
</reference>
<dbReference type="Pfam" id="PF03703">
    <property type="entry name" value="bPH_2"/>
    <property type="match status" value="3"/>
</dbReference>
<feature type="domain" description="YdbS-like PH" evidence="2">
    <location>
        <begin position="293"/>
        <end position="348"/>
    </location>
</feature>
<dbReference type="STRING" id="883161.HMPREF9306_00298"/>
<evidence type="ECO:0000259" key="2">
    <source>
        <dbReference type="Pfam" id="PF03703"/>
    </source>
</evidence>
<evidence type="ECO:0000313" key="3">
    <source>
        <dbReference type="EMBL" id="EPD33881.1"/>
    </source>
</evidence>
<feature type="domain" description="YdbS-like PH" evidence="2">
    <location>
        <begin position="404"/>
        <end position="478"/>
    </location>
</feature>
<feature type="transmembrane region" description="Helical" evidence="1">
    <location>
        <begin position="238"/>
        <end position="261"/>
    </location>
</feature>
<dbReference type="AlphaFoldDB" id="S2W3Z6"/>
<sequence>MSTTDFPPPTPDEEVVDIEQAAASPEAKVAERPHPLSPIVDGWLFLVAIVIYFGQDAFQSLLSGDIKLSEIGVLGKDFWIPALITLGVLVLAIGFAFANWWFTRFVIDDDEVRIERTFIAHQSQRIAFSKIQSVDIKQPLVARLLGLAALNIDVGANASKKIQYLKRDRAYKMRDFLMARANRAQTSTRGFVAPPPQAAGAAPAAQASALSKPGVLEDVLGYDQVIVRVPVGRLIGSLVLSTGTIWGIAFIAIFVALGLLIPGDAAGLSLIGLLPAAFGYIGWLLKELKEGFNYSLTWTSSGLKTTHGLTELISRSVPVHRIQGVQISQPLLWRLLGWKRVRIDVLGHGISSDDAGGGILLLPVGSDDEVKRVLDVAIPQLELETIQMRPAGKKARWIRWFDAQTFTWGFNDKAIVATGHILTHKVNIVPHARVQEVRLSQGILRRLLGLADVKAENTSGPVDLCAKLLDAEDARKLALAEPQMMRTARSEMLANPQIEPITA</sequence>
<organism evidence="3 4">
    <name type="scientific">Propionimicrobium lymphophilum ACS-093-V-SCH5</name>
    <dbReference type="NCBI Taxonomy" id="883161"/>
    <lineage>
        <taxon>Bacteria</taxon>
        <taxon>Bacillati</taxon>
        <taxon>Actinomycetota</taxon>
        <taxon>Actinomycetes</taxon>
        <taxon>Propionibacteriales</taxon>
        <taxon>Propionibacteriaceae</taxon>
        <taxon>Propionimicrobium</taxon>
    </lineage>
</organism>
<dbReference type="PIRSF" id="PIRSF026631">
    <property type="entry name" value="UCP026631"/>
    <property type="match status" value="1"/>
</dbReference>
<gene>
    <name evidence="3" type="ORF">HMPREF9306_00298</name>
</gene>
<comment type="caution">
    <text evidence="3">The sequence shown here is derived from an EMBL/GenBank/DDBJ whole genome shotgun (WGS) entry which is preliminary data.</text>
</comment>
<dbReference type="InterPro" id="IPR014529">
    <property type="entry name" value="UCP026631"/>
</dbReference>